<sequence length="395" mass="45065">MVKPKSHATALKKRYFPLVSVCTPTYNRRPFIPTMLACFAHQTYPKDRIEWIIVDDGTDKVRDVIEAAGVPQIKYFALPDKLPLGAKRNFMHSHCKGSIIVYMDDDDYYPPERIAHAVTTLQENRDAMCAGSSEIYIYFKHIQKMKQFGPYGPNHATAGTFAFRSELLKTSRYEETAAVAEERAFLKDYTVPFAQLDPMKTILVFSHEHNTFDKRKLLDNPHPDFIKDSPKTVNDFIKLDKERDIKKFFVEDIDGLLLKYAPGEPKMKPDVLKQISEIEASRDKMMMEEQAKGVGQIMMNQPGQEPVALTIPQIAELLRNQQDVIAQQEGRIRELEFMNKQLQAIIVENAKQMVPVVQPPAIQPVVQPVTKPPTPPPTSSKSEPLFRIDDMAIFS</sequence>
<dbReference type="InterPro" id="IPR029044">
    <property type="entry name" value="Nucleotide-diphossugar_trans"/>
</dbReference>
<dbReference type="AlphaFoldDB" id="A0A6C0B6B5"/>
<reference evidence="3" key="1">
    <citation type="journal article" date="2020" name="Nature">
        <title>Giant virus diversity and host interactions through global metagenomics.</title>
        <authorList>
            <person name="Schulz F."/>
            <person name="Roux S."/>
            <person name="Paez-Espino D."/>
            <person name="Jungbluth S."/>
            <person name="Walsh D.A."/>
            <person name="Denef V.J."/>
            <person name="McMahon K.D."/>
            <person name="Konstantinidis K.T."/>
            <person name="Eloe-Fadrosh E.A."/>
            <person name="Kyrpides N.C."/>
            <person name="Woyke T."/>
        </authorList>
    </citation>
    <scope>NUCLEOTIDE SEQUENCE</scope>
    <source>
        <strain evidence="3">GVMAG-M-3300010157-4</strain>
    </source>
</reference>
<name>A0A6C0B6B5_9ZZZZ</name>
<dbReference type="InterPro" id="IPR001173">
    <property type="entry name" value="Glyco_trans_2-like"/>
</dbReference>
<feature type="domain" description="Glycosyltransferase 2-like" evidence="2">
    <location>
        <begin position="20"/>
        <end position="147"/>
    </location>
</feature>
<dbReference type="Gene3D" id="3.90.550.10">
    <property type="entry name" value="Spore Coat Polysaccharide Biosynthesis Protein SpsA, Chain A"/>
    <property type="match status" value="1"/>
</dbReference>
<dbReference type="CDD" id="cd00761">
    <property type="entry name" value="Glyco_tranf_GTA_type"/>
    <property type="match status" value="1"/>
</dbReference>
<dbReference type="SUPFAM" id="SSF53448">
    <property type="entry name" value="Nucleotide-diphospho-sugar transferases"/>
    <property type="match status" value="1"/>
</dbReference>
<evidence type="ECO:0000256" key="1">
    <source>
        <dbReference type="SAM" id="MobiDB-lite"/>
    </source>
</evidence>
<feature type="region of interest" description="Disordered" evidence="1">
    <location>
        <begin position="365"/>
        <end position="384"/>
    </location>
</feature>
<accession>A0A6C0B6B5</accession>
<dbReference type="PANTHER" id="PTHR22916">
    <property type="entry name" value="GLYCOSYLTRANSFERASE"/>
    <property type="match status" value="1"/>
</dbReference>
<organism evidence="3">
    <name type="scientific">viral metagenome</name>
    <dbReference type="NCBI Taxonomy" id="1070528"/>
    <lineage>
        <taxon>unclassified sequences</taxon>
        <taxon>metagenomes</taxon>
        <taxon>organismal metagenomes</taxon>
    </lineage>
</organism>
<proteinExistence type="predicted"/>
<dbReference type="Pfam" id="PF00535">
    <property type="entry name" value="Glycos_transf_2"/>
    <property type="match status" value="1"/>
</dbReference>
<dbReference type="EMBL" id="MN739083">
    <property type="protein sequence ID" value="QHS87626.1"/>
    <property type="molecule type" value="Genomic_DNA"/>
</dbReference>
<protein>
    <recommendedName>
        <fullName evidence="2">Glycosyltransferase 2-like domain-containing protein</fullName>
    </recommendedName>
</protein>
<evidence type="ECO:0000259" key="2">
    <source>
        <dbReference type="Pfam" id="PF00535"/>
    </source>
</evidence>
<evidence type="ECO:0000313" key="3">
    <source>
        <dbReference type="EMBL" id="QHS87626.1"/>
    </source>
</evidence>